<dbReference type="InterPro" id="IPR003871">
    <property type="entry name" value="RFA1B/D_OB_1st"/>
</dbReference>
<dbReference type="Pfam" id="PF16900">
    <property type="entry name" value="REPA_OB_2"/>
    <property type="match status" value="1"/>
</dbReference>
<protein>
    <recommendedName>
        <fullName evidence="7">DUF223 domain-containing protein</fullName>
    </recommendedName>
</protein>
<proteinExistence type="predicted"/>
<dbReference type="SUPFAM" id="SSF50249">
    <property type="entry name" value="Nucleic acid-binding proteins"/>
    <property type="match status" value="2"/>
</dbReference>
<name>A0ABQ8D1V5_BRANA</name>
<dbReference type="InterPro" id="IPR012340">
    <property type="entry name" value="NA-bd_OB-fold"/>
</dbReference>
<evidence type="ECO:0000256" key="2">
    <source>
        <dbReference type="SAM" id="MobiDB-lite"/>
    </source>
</evidence>
<comment type="caution">
    <text evidence="5">The sequence shown here is derived from an EMBL/GenBank/DDBJ whole genome shotgun (WGS) entry which is preliminary data.</text>
</comment>
<evidence type="ECO:0000313" key="5">
    <source>
        <dbReference type="EMBL" id="KAH0922431.1"/>
    </source>
</evidence>
<sequence length="680" mass="76336">MSKMTTFVPLTKLRPFKDNWRIQVKCLHSWKQNTPFAGDTFEMVLADQWGNKIHATSKRSLMQRIQRVLPIDSWGVIEHVTVTPAGGQYRTTNYKYKMVIAEDAVLSRSDLADDRIFLSLANYEEIENGTKKQAFLIDVIGRIHELGDVQTVQVSGEDRKRVQFRLVDAEGNNLACCLWGTYAEQLEPFAGKDQTIICLIRFAKIKEFRGELQITNAFDASRLFLDPMIPELTHLTERLTNDDLSVALVQKPSGKKDGKKHLYNWNDAEIKTISEAAESTQLHLVVKDDSATCNLMLLGSVGKSIVAVDAEELWDGSYEEIEDPEILPEPILSLVGKSFCFGISITSDNVTNGSDTFVVLEICSGDKVLTIETDSQSNSDYGHYFFHHAMMLDQISSDECPTPITKRKEDNYDLQDLTSSSKKQCIKIIKQEKNKRNVHEGIDTAKKNKTASCSDMPNLEEIQRFSNPISIQPIPLSSIYFRPFETIENQHVPNYTIPPYQQIRKLSPQTPLNKRRCILGLEKIKDQVNDTPVLSSCLTSLSKDLQKRSFESMKTKGCHQTRSSTQSIQEEDGLVGTDLFGGFIDTDSQQVFECSSLENTDTENGDSDLDDPMDYEPEVEPNNSERVAPNSDHIVGVVKAPKPPNQKCFSENGIDSISEVHVFYGGSMLAGSQSSLIIDA</sequence>
<feature type="domain" description="Replication protein A 70 kDa DNA-binding subunit B/D first OB fold" evidence="3">
    <location>
        <begin position="7"/>
        <end position="107"/>
    </location>
</feature>
<accession>A0ABQ8D1V5</accession>
<dbReference type="Pfam" id="PF02721">
    <property type="entry name" value="DUF223"/>
    <property type="match status" value="1"/>
</dbReference>
<evidence type="ECO:0008006" key="7">
    <source>
        <dbReference type="Google" id="ProtNLM"/>
    </source>
</evidence>
<dbReference type="CDD" id="cd04480">
    <property type="entry name" value="RPA1_DBD_A_like"/>
    <property type="match status" value="1"/>
</dbReference>
<gene>
    <name evidence="5" type="ORF">HID58_022449</name>
</gene>
<dbReference type="Proteomes" id="UP000824890">
    <property type="component" value="Unassembled WGS sequence"/>
</dbReference>
<organism evidence="5 6">
    <name type="scientific">Brassica napus</name>
    <name type="common">Rape</name>
    <dbReference type="NCBI Taxonomy" id="3708"/>
    <lineage>
        <taxon>Eukaryota</taxon>
        <taxon>Viridiplantae</taxon>
        <taxon>Streptophyta</taxon>
        <taxon>Embryophyta</taxon>
        <taxon>Tracheophyta</taxon>
        <taxon>Spermatophyta</taxon>
        <taxon>Magnoliopsida</taxon>
        <taxon>eudicotyledons</taxon>
        <taxon>Gunneridae</taxon>
        <taxon>Pentapetalae</taxon>
        <taxon>rosids</taxon>
        <taxon>malvids</taxon>
        <taxon>Brassicales</taxon>
        <taxon>Brassicaceae</taxon>
        <taxon>Brassiceae</taxon>
        <taxon>Brassica</taxon>
    </lineage>
</organism>
<evidence type="ECO:0000259" key="3">
    <source>
        <dbReference type="Pfam" id="PF02721"/>
    </source>
</evidence>
<evidence type="ECO:0000259" key="4">
    <source>
        <dbReference type="Pfam" id="PF16900"/>
    </source>
</evidence>
<feature type="region of interest" description="Disordered" evidence="2">
    <location>
        <begin position="597"/>
        <end position="626"/>
    </location>
</feature>
<keyword evidence="1" id="KW-0238">DNA-binding</keyword>
<dbReference type="EMBL" id="JAGKQM010000006">
    <property type="protein sequence ID" value="KAH0922431.1"/>
    <property type="molecule type" value="Genomic_DNA"/>
</dbReference>
<dbReference type="PANTHER" id="PTHR47165">
    <property type="entry name" value="OS03G0429900 PROTEIN"/>
    <property type="match status" value="1"/>
</dbReference>
<reference evidence="5 6" key="1">
    <citation type="submission" date="2021-05" db="EMBL/GenBank/DDBJ databases">
        <title>Genome Assembly of Synthetic Allotetraploid Brassica napus Reveals Homoeologous Exchanges between Subgenomes.</title>
        <authorList>
            <person name="Davis J.T."/>
        </authorList>
    </citation>
    <scope>NUCLEOTIDE SEQUENCE [LARGE SCALE GENOMIC DNA]</scope>
    <source>
        <strain evidence="6">cv. Da-Ae</strain>
        <tissue evidence="5">Seedling</tissue>
    </source>
</reference>
<dbReference type="Gene3D" id="2.40.50.140">
    <property type="entry name" value="Nucleic acid-binding proteins"/>
    <property type="match status" value="3"/>
</dbReference>
<keyword evidence="6" id="KW-1185">Reference proteome</keyword>
<dbReference type="CDD" id="cd04481">
    <property type="entry name" value="RPA1_DBD_B_like"/>
    <property type="match status" value="1"/>
</dbReference>
<evidence type="ECO:0000256" key="1">
    <source>
        <dbReference type="ARBA" id="ARBA00023125"/>
    </source>
</evidence>
<dbReference type="PANTHER" id="PTHR47165:SF4">
    <property type="entry name" value="OS03G0429900 PROTEIN"/>
    <property type="match status" value="1"/>
</dbReference>
<feature type="domain" description="Replication protein A OB" evidence="4">
    <location>
        <begin position="133"/>
        <end position="211"/>
    </location>
</feature>
<dbReference type="InterPro" id="IPR031657">
    <property type="entry name" value="REPA_OB_2"/>
</dbReference>
<feature type="compositionally biased region" description="Acidic residues" evidence="2">
    <location>
        <begin position="600"/>
        <end position="619"/>
    </location>
</feature>
<evidence type="ECO:0000313" key="6">
    <source>
        <dbReference type="Proteomes" id="UP000824890"/>
    </source>
</evidence>